<protein>
    <submittedName>
        <fullName evidence="1">Protein far1-related sequence 5-like</fullName>
    </submittedName>
</protein>
<keyword evidence="2" id="KW-1185">Reference proteome</keyword>
<accession>A0A8H4B4U8</accession>
<name>A0A8H4B4U8_GIGMA</name>
<comment type="caution">
    <text evidence="1">The sequence shown here is derived from an EMBL/GenBank/DDBJ whole genome shotgun (WGS) entry which is preliminary data.</text>
</comment>
<dbReference type="EMBL" id="WTPW01000013">
    <property type="protein sequence ID" value="KAF0560330.1"/>
    <property type="molecule type" value="Genomic_DNA"/>
</dbReference>
<reference evidence="1 2" key="1">
    <citation type="journal article" date="2019" name="Environ. Microbiol.">
        <title>At the nexus of three kingdoms: the genome of the mycorrhizal fungus Gigaspora margarita provides insights into plant, endobacterial and fungal interactions.</title>
        <authorList>
            <person name="Venice F."/>
            <person name="Ghignone S."/>
            <person name="Salvioli di Fossalunga A."/>
            <person name="Amselem J."/>
            <person name="Novero M."/>
            <person name="Xianan X."/>
            <person name="Sedzielewska Toro K."/>
            <person name="Morin E."/>
            <person name="Lipzen A."/>
            <person name="Grigoriev I.V."/>
            <person name="Henrissat B."/>
            <person name="Martin F.M."/>
            <person name="Bonfante P."/>
        </authorList>
    </citation>
    <scope>NUCLEOTIDE SEQUENCE [LARGE SCALE GENOMIC DNA]</scope>
    <source>
        <strain evidence="1 2">BEG34</strain>
    </source>
</reference>
<dbReference type="AlphaFoldDB" id="A0A8H4B4U8"/>
<dbReference type="Proteomes" id="UP000439903">
    <property type="component" value="Unassembled WGS sequence"/>
</dbReference>
<sequence length="185" mass="21551">MDVDWDSFIMLPFNNINTSSLSDNEDNNIIINRNLDPSLSSYDNSVVVNTNLLPLLAEYSNNHLSFFIHSDNFLASSECMTLKDTHNHEINPAQISDVIARYQHFSDDILQDIKFFLDCKVAPITQLEILKKKYLQHVFHKQDVYNTIYKFCQNSNKRTDSVLFLDILFEKNVSRPMLEDIYSAF</sequence>
<proteinExistence type="predicted"/>
<evidence type="ECO:0000313" key="2">
    <source>
        <dbReference type="Proteomes" id="UP000439903"/>
    </source>
</evidence>
<dbReference type="OrthoDB" id="2396041at2759"/>
<gene>
    <name evidence="1" type="ORF">F8M41_002331</name>
</gene>
<evidence type="ECO:0000313" key="1">
    <source>
        <dbReference type="EMBL" id="KAF0560330.1"/>
    </source>
</evidence>
<organism evidence="1 2">
    <name type="scientific">Gigaspora margarita</name>
    <dbReference type="NCBI Taxonomy" id="4874"/>
    <lineage>
        <taxon>Eukaryota</taxon>
        <taxon>Fungi</taxon>
        <taxon>Fungi incertae sedis</taxon>
        <taxon>Mucoromycota</taxon>
        <taxon>Glomeromycotina</taxon>
        <taxon>Glomeromycetes</taxon>
        <taxon>Diversisporales</taxon>
        <taxon>Gigasporaceae</taxon>
        <taxon>Gigaspora</taxon>
    </lineage>
</organism>